<dbReference type="GO" id="GO:0016757">
    <property type="term" value="F:glycosyltransferase activity"/>
    <property type="evidence" value="ECO:0007669"/>
    <property type="project" value="InterPro"/>
</dbReference>
<evidence type="ECO:0000313" key="4">
    <source>
        <dbReference type="Proteomes" id="UP000199514"/>
    </source>
</evidence>
<evidence type="ECO:0000259" key="1">
    <source>
        <dbReference type="Pfam" id="PF00534"/>
    </source>
</evidence>
<reference evidence="3 4" key="1">
    <citation type="submission" date="2016-10" db="EMBL/GenBank/DDBJ databases">
        <authorList>
            <person name="de Groot N.N."/>
        </authorList>
    </citation>
    <scope>NUCLEOTIDE SEQUENCE [LARGE SCALE GENOMIC DNA]</scope>
    <source>
        <strain evidence="3 4">DSM 6793</strain>
    </source>
</reference>
<dbReference type="InterPro" id="IPR050194">
    <property type="entry name" value="Glycosyltransferase_grp1"/>
</dbReference>
<dbReference type="EMBL" id="FOLE01000002">
    <property type="protein sequence ID" value="SFB98451.1"/>
    <property type="molecule type" value="Genomic_DNA"/>
</dbReference>
<dbReference type="PANTHER" id="PTHR45947">
    <property type="entry name" value="SULFOQUINOVOSYL TRANSFERASE SQD2"/>
    <property type="match status" value="1"/>
</dbReference>
<dbReference type="Proteomes" id="UP000199514">
    <property type="component" value="Unassembled WGS sequence"/>
</dbReference>
<dbReference type="RefSeq" id="WP_091508398.1">
    <property type="nucleotide sequence ID" value="NZ_FOLE01000002.1"/>
</dbReference>
<dbReference type="PANTHER" id="PTHR45947:SF14">
    <property type="entry name" value="SLL1723 PROTEIN"/>
    <property type="match status" value="1"/>
</dbReference>
<evidence type="ECO:0000313" key="3">
    <source>
        <dbReference type="EMBL" id="SFB98451.1"/>
    </source>
</evidence>
<organism evidence="3 4">
    <name type="scientific">Flexibacter flexilis DSM 6793</name>
    <dbReference type="NCBI Taxonomy" id="927664"/>
    <lineage>
        <taxon>Bacteria</taxon>
        <taxon>Pseudomonadati</taxon>
        <taxon>Bacteroidota</taxon>
        <taxon>Cytophagia</taxon>
        <taxon>Cytophagales</taxon>
        <taxon>Flexibacteraceae</taxon>
        <taxon>Flexibacter</taxon>
    </lineage>
</organism>
<feature type="domain" description="Glycosyltransferase subfamily 4-like N-terminal" evidence="2">
    <location>
        <begin position="18"/>
        <end position="182"/>
    </location>
</feature>
<protein>
    <submittedName>
        <fullName evidence="3">Glycosyltransferase involved in cell wall bisynthesis</fullName>
    </submittedName>
</protein>
<dbReference type="InterPro" id="IPR001296">
    <property type="entry name" value="Glyco_trans_1"/>
</dbReference>
<sequence length="367" mass="41997">MNQNKPLTVLHITEPFGGGTISVINHLVNNLSQHQHIIFHGEQRPDGSVEDVKKRFPESTKFYIWKYAQREISLFNDIIALVLLLKFIRKTPHDVLHLHASKAGFLGRIVAWILGEKKVIYTSHGAAFIMQDISEFKRKMYIFLESFATKLGGISVCCSDSELHEFQKYRIPAICIYNGTNIKNNFELKNKLEITNSLNIITTGRITIPKNPMLFNKIAEHFINNNNVKFIWVGDGELREYLTSENIEITGWKSKKEVDSLLGTANLYLSTSLWEGLPLSVLEAMNLGLPLLLSNCMGNKDLVIDGQNGFSFNDSEQAIDKIKFFIQNKTSLYDMGLMSRQTCERKFDIIKICSAYNELYYQKILNE</sequence>
<dbReference type="InterPro" id="IPR028098">
    <property type="entry name" value="Glyco_trans_4-like_N"/>
</dbReference>
<dbReference type="Pfam" id="PF00534">
    <property type="entry name" value="Glycos_transf_1"/>
    <property type="match status" value="1"/>
</dbReference>
<dbReference type="Gene3D" id="3.40.50.2000">
    <property type="entry name" value="Glycogen Phosphorylase B"/>
    <property type="match status" value="2"/>
</dbReference>
<proteinExistence type="predicted"/>
<dbReference type="AlphaFoldDB" id="A0A1I1FGN9"/>
<keyword evidence="3" id="KW-0808">Transferase</keyword>
<feature type="domain" description="Glycosyl transferase family 1" evidence="1">
    <location>
        <begin position="188"/>
        <end position="332"/>
    </location>
</feature>
<dbReference type="SUPFAM" id="SSF53756">
    <property type="entry name" value="UDP-Glycosyltransferase/glycogen phosphorylase"/>
    <property type="match status" value="1"/>
</dbReference>
<dbReference type="STRING" id="927664.SAMN05421780_102178"/>
<name>A0A1I1FGN9_9BACT</name>
<keyword evidence="4" id="KW-1185">Reference proteome</keyword>
<evidence type="ECO:0000259" key="2">
    <source>
        <dbReference type="Pfam" id="PF13439"/>
    </source>
</evidence>
<dbReference type="OrthoDB" id="9792322at2"/>
<gene>
    <name evidence="3" type="ORF">SAMN05421780_102178</name>
</gene>
<dbReference type="Pfam" id="PF13439">
    <property type="entry name" value="Glyco_transf_4"/>
    <property type="match status" value="1"/>
</dbReference>
<accession>A0A1I1FGN9</accession>